<sequence length="200" mass="21760">MLLKRNLGPHAFVIVMIIPLVFGASVGEAHEQRRGKSPVNESRAVTTPSPRQKTGTARQDIKQNDSSAAIMTINVEMTDTGFLPAFLSIPVGQRIQLVVRNRGLQEHHYHIIGLRPSNLLWLSKEDTAGTPQGEHAAHHPEGKLVPYHDCTSGVCPVELSVHAHAAPGDIDVIFFTATNTGTFQVLCPLHPEMKGKAVAF</sequence>
<feature type="region of interest" description="Disordered" evidence="1">
    <location>
        <begin position="31"/>
        <end position="63"/>
    </location>
</feature>
<evidence type="ECO:0000256" key="1">
    <source>
        <dbReference type="SAM" id="MobiDB-lite"/>
    </source>
</evidence>
<dbReference type="Proteomes" id="UP000741360">
    <property type="component" value="Unassembled WGS sequence"/>
</dbReference>
<reference evidence="2" key="1">
    <citation type="submission" date="2020-07" db="EMBL/GenBank/DDBJ databases">
        <title>Huge and variable diversity of episymbiotic CPR bacteria and DPANN archaea in groundwater ecosystems.</title>
        <authorList>
            <person name="He C.Y."/>
            <person name="Keren R."/>
            <person name="Whittaker M."/>
            <person name="Farag I.F."/>
            <person name="Doudna J."/>
            <person name="Cate J.H.D."/>
            <person name="Banfield J.F."/>
        </authorList>
    </citation>
    <scope>NUCLEOTIDE SEQUENCE</scope>
    <source>
        <strain evidence="2">NC_groundwater_717_Ag_S-0.2um_59_8</strain>
    </source>
</reference>
<dbReference type="SUPFAM" id="SSF49503">
    <property type="entry name" value="Cupredoxins"/>
    <property type="match status" value="1"/>
</dbReference>
<evidence type="ECO:0008006" key="4">
    <source>
        <dbReference type="Google" id="ProtNLM"/>
    </source>
</evidence>
<accession>A0A932GP21</accession>
<feature type="compositionally biased region" description="Polar residues" evidence="1">
    <location>
        <begin position="39"/>
        <end position="57"/>
    </location>
</feature>
<protein>
    <recommendedName>
        <fullName evidence="4">EfeO-type cupredoxin-like domain-containing protein</fullName>
    </recommendedName>
</protein>
<proteinExistence type="predicted"/>
<evidence type="ECO:0000313" key="2">
    <source>
        <dbReference type="EMBL" id="MBI3014592.1"/>
    </source>
</evidence>
<dbReference type="EMBL" id="JACPSX010000105">
    <property type="protein sequence ID" value="MBI3014592.1"/>
    <property type="molecule type" value="Genomic_DNA"/>
</dbReference>
<evidence type="ECO:0000313" key="3">
    <source>
        <dbReference type="Proteomes" id="UP000741360"/>
    </source>
</evidence>
<gene>
    <name evidence="2" type="ORF">HYY65_05950</name>
</gene>
<comment type="caution">
    <text evidence="2">The sequence shown here is derived from an EMBL/GenBank/DDBJ whole genome shotgun (WGS) entry which is preliminary data.</text>
</comment>
<dbReference type="Gene3D" id="2.60.40.420">
    <property type="entry name" value="Cupredoxins - blue copper proteins"/>
    <property type="match status" value="1"/>
</dbReference>
<organism evidence="2 3">
    <name type="scientific">Tectimicrobiota bacterium</name>
    <dbReference type="NCBI Taxonomy" id="2528274"/>
    <lineage>
        <taxon>Bacteria</taxon>
        <taxon>Pseudomonadati</taxon>
        <taxon>Nitrospinota/Tectimicrobiota group</taxon>
        <taxon>Candidatus Tectimicrobiota</taxon>
    </lineage>
</organism>
<name>A0A932GP21_UNCTE</name>
<dbReference type="InterPro" id="IPR008972">
    <property type="entry name" value="Cupredoxin"/>
</dbReference>
<dbReference type="AlphaFoldDB" id="A0A932GP21"/>